<feature type="region of interest" description="Disordered" evidence="1">
    <location>
        <begin position="1"/>
        <end position="42"/>
    </location>
</feature>
<dbReference type="Gene3D" id="3.30.1370.110">
    <property type="match status" value="1"/>
</dbReference>
<name>A0A2V1K662_9BURK</name>
<dbReference type="PANTHER" id="PTHR35562:SF2">
    <property type="entry name" value="DNA ENDONUCLEASE SMRA-RELATED"/>
    <property type="match status" value="1"/>
</dbReference>
<dbReference type="RefSeq" id="WP_109060571.1">
    <property type="nucleotide sequence ID" value="NZ_QETA01000001.1"/>
</dbReference>
<dbReference type="InterPro" id="IPR036063">
    <property type="entry name" value="Smr_dom_sf"/>
</dbReference>
<keyword evidence="4" id="KW-1185">Reference proteome</keyword>
<evidence type="ECO:0000256" key="1">
    <source>
        <dbReference type="SAM" id="MobiDB-lite"/>
    </source>
</evidence>
<dbReference type="PROSITE" id="PS50828">
    <property type="entry name" value="SMR"/>
    <property type="match status" value="1"/>
</dbReference>
<comment type="caution">
    <text evidence="3">The sequence shown here is derived from an EMBL/GenBank/DDBJ whole genome shotgun (WGS) entry which is preliminary data.</text>
</comment>
<dbReference type="SMART" id="SM00463">
    <property type="entry name" value="SMR"/>
    <property type="match status" value="1"/>
</dbReference>
<dbReference type="SUPFAM" id="SSF160443">
    <property type="entry name" value="SMR domain-like"/>
    <property type="match status" value="1"/>
</dbReference>
<dbReference type="Proteomes" id="UP000245212">
    <property type="component" value="Unassembled WGS sequence"/>
</dbReference>
<dbReference type="AlphaFoldDB" id="A0A2V1K662"/>
<feature type="compositionally biased region" description="Polar residues" evidence="1">
    <location>
        <begin position="33"/>
        <end position="42"/>
    </location>
</feature>
<gene>
    <name evidence="3" type="ORF">DD235_03160</name>
</gene>
<sequence length="260" mass="27911">MSRTKPRNGLAALRGLVPAVSQDASKRTAPARTVSTTTSQSGGRALEATLVPHDTTETDLFRKAIGEVTPVRAVSQRHAYGQQPRRALDPEALERRRQAAVTADATQAAAEAAQQAARAALNPRLASAMASISLEEISSEHHRHGGYLQPGADISILAKLHQGQWGVQAHVDLHGQTLAEAELAVHDFLSNCSRNRLRCVLIVHGKGHGSSGSQPVLREHVRQWLRWHTDVQAFIEPGETYGGAGAALVLLRKGQKAVAE</sequence>
<feature type="domain" description="Smr" evidence="2">
    <location>
        <begin position="171"/>
        <end position="252"/>
    </location>
</feature>
<dbReference type="EMBL" id="QETA01000001">
    <property type="protein sequence ID" value="PWF25169.1"/>
    <property type="molecule type" value="Genomic_DNA"/>
</dbReference>
<accession>A0A2V1K662</accession>
<dbReference type="Pfam" id="PF01713">
    <property type="entry name" value="Smr"/>
    <property type="match status" value="1"/>
</dbReference>
<evidence type="ECO:0000313" key="3">
    <source>
        <dbReference type="EMBL" id="PWF25169.1"/>
    </source>
</evidence>
<protein>
    <recommendedName>
        <fullName evidence="2">Smr domain-containing protein</fullName>
    </recommendedName>
</protein>
<proteinExistence type="predicted"/>
<evidence type="ECO:0000259" key="2">
    <source>
        <dbReference type="PROSITE" id="PS50828"/>
    </source>
</evidence>
<evidence type="ECO:0000313" key="4">
    <source>
        <dbReference type="Proteomes" id="UP000245212"/>
    </source>
</evidence>
<reference evidence="4" key="1">
    <citation type="submission" date="2018-05" db="EMBL/GenBank/DDBJ databases">
        <authorList>
            <person name="Li Y."/>
        </authorList>
    </citation>
    <scope>NUCLEOTIDE SEQUENCE [LARGE SCALE GENOMIC DNA]</scope>
    <source>
        <strain evidence="4">3d-2-2</strain>
    </source>
</reference>
<organism evidence="3 4">
    <name type="scientific">Corticimicrobacter populi</name>
    <dbReference type="NCBI Taxonomy" id="2175229"/>
    <lineage>
        <taxon>Bacteria</taxon>
        <taxon>Pseudomonadati</taxon>
        <taxon>Pseudomonadota</taxon>
        <taxon>Betaproteobacteria</taxon>
        <taxon>Burkholderiales</taxon>
        <taxon>Alcaligenaceae</taxon>
        <taxon>Corticimicrobacter</taxon>
    </lineage>
</organism>
<dbReference type="InterPro" id="IPR002625">
    <property type="entry name" value="Smr_dom"/>
</dbReference>
<dbReference type="PANTHER" id="PTHR35562">
    <property type="entry name" value="DNA ENDONUCLEASE SMRA-RELATED"/>
    <property type="match status" value="1"/>
</dbReference>